<evidence type="ECO:0000256" key="3">
    <source>
        <dbReference type="ARBA" id="ARBA00022692"/>
    </source>
</evidence>
<organism evidence="10 11">
    <name type="scientific">Cellulomonas soli</name>
    <dbReference type="NCBI Taxonomy" id="931535"/>
    <lineage>
        <taxon>Bacteria</taxon>
        <taxon>Bacillati</taxon>
        <taxon>Actinomycetota</taxon>
        <taxon>Actinomycetes</taxon>
        <taxon>Micrococcales</taxon>
        <taxon>Cellulomonadaceae</taxon>
        <taxon>Cellulomonas</taxon>
    </lineage>
</organism>
<feature type="domain" description="ABC3 transporter permease C-terminal" evidence="8">
    <location>
        <begin position="271"/>
        <end position="387"/>
    </location>
</feature>
<dbReference type="PANTHER" id="PTHR30572">
    <property type="entry name" value="MEMBRANE COMPONENT OF TRANSPORTER-RELATED"/>
    <property type="match status" value="1"/>
</dbReference>
<gene>
    <name evidence="10" type="ORF">CSO01_19550</name>
</gene>
<dbReference type="GO" id="GO:0022857">
    <property type="term" value="F:transmembrane transporter activity"/>
    <property type="evidence" value="ECO:0007669"/>
    <property type="project" value="TreeGrafter"/>
</dbReference>
<feature type="transmembrane region" description="Helical" evidence="7">
    <location>
        <begin position="316"/>
        <end position="339"/>
    </location>
</feature>
<dbReference type="GO" id="GO:0005886">
    <property type="term" value="C:plasma membrane"/>
    <property type="evidence" value="ECO:0007669"/>
    <property type="project" value="UniProtKB-SubCell"/>
</dbReference>
<keyword evidence="2" id="KW-1003">Cell membrane</keyword>
<evidence type="ECO:0000256" key="5">
    <source>
        <dbReference type="ARBA" id="ARBA00023136"/>
    </source>
</evidence>
<keyword evidence="4 7" id="KW-1133">Transmembrane helix</keyword>
<dbReference type="AlphaFoldDB" id="A0A512PDE9"/>
<feature type="domain" description="MacB-like periplasmic core" evidence="9">
    <location>
        <begin position="492"/>
        <end position="698"/>
    </location>
</feature>
<keyword evidence="11" id="KW-1185">Reference proteome</keyword>
<sequence length="855" mass="86848">MTRVALRGIRAHVVRFVLSLLAVALGVAFVAGTFALRTMLSSTFDGIVSASAQGDAFVRGSQETVSSSLSQENVGEVRNELPIKLTSTIEQVDGVAVALAQAQGPIVLVGADGTAVQSTQAPSFAYGWDDQDRSMTLVEGRAPQGPDEILLEQATLESSGLTVGDTTTVVLGGEVRQVTVVGEAQAGGPMAGATIVAIDPQIAEQLYAPRGTVPIITVYGEDGVSQQQLADDVAQALGDEPAEVVTGDAMREELSSDIQQMLGFITTFLLVFAAISLFVGAFIISNTFAMSVRERMREFALLRAIGASPTQVFTSVLVQAAVVGLLGAGLGILGGFGLVEAMRGLLESMGMDLAGDLPVDTFTVVVSLLVGTVVSVAAAALPARRAALVPPVEAMRDDVAATDGTLTVRAILGTALVAFGVGGVVTAVLRPEADAAGTLLGAGAAGVLVGVLVLAPVLARRVLGFLAAPAVFALRPIGRLARGNVVRNPRRTASTAGALMIGMALVGAAAVIAASTQASTKSLVEQEADTDLVLQSAQTAAIPAQAVTDLRGLADVASVEPFAAAQVLAAEGGGTPGLDDGTVVVGLDPAMVGESLIVDEIDGDPGAAMAAGEVAVQKSTAEDRGWSVGDTVTLSGSGGQDTFTVGAVFESHALGTELAVSQDVLDTLVPSDEQVVQTVFVTMAPGADLESVRADVTQVVKPYVVISVMDTDEFISSLADQVNQVLVILYALLGLSVVIAVLGIVNTLALSVIERTREIGLLRAVGLGRLQLAGTITVESVLTALFGTILGLAVGVGLAAALPTVFAEQGLSTLAVPWGSLGVMVGLALLVGVVAALWPAIRAARLPVLDAVASE</sequence>
<evidence type="ECO:0000256" key="1">
    <source>
        <dbReference type="ARBA" id="ARBA00004651"/>
    </source>
</evidence>
<keyword evidence="3 7" id="KW-0812">Transmembrane</keyword>
<dbReference type="Pfam" id="PF12704">
    <property type="entry name" value="MacB_PCD"/>
    <property type="match status" value="2"/>
</dbReference>
<evidence type="ECO:0000256" key="2">
    <source>
        <dbReference type="ARBA" id="ARBA00022475"/>
    </source>
</evidence>
<evidence type="ECO:0000256" key="6">
    <source>
        <dbReference type="ARBA" id="ARBA00038076"/>
    </source>
</evidence>
<evidence type="ECO:0000313" key="11">
    <source>
        <dbReference type="Proteomes" id="UP000321798"/>
    </source>
</evidence>
<keyword evidence="5 7" id="KW-0472">Membrane</keyword>
<dbReference type="InterPro" id="IPR050250">
    <property type="entry name" value="Macrolide_Exporter_MacB"/>
</dbReference>
<evidence type="ECO:0000256" key="7">
    <source>
        <dbReference type="SAM" id="Phobius"/>
    </source>
</evidence>
<evidence type="ECO:0000259" key="8">
    <source>
        <dbReference type="Pfam" id="PF02687"/>
    </source>
</evidence>
<evidence type="ECO:0000259" key="9">
    <source>
        <dbReference type="Pfam" id="PF12704"/>
    </source>
</evidence>
<feature type="domain" description="ABC3 transporter permease C-terminal" evidence="8">
    <location>
        <begin position="732"/>
        <end position="847"/>
    </location>
</feature>
<feature type="transmembrane region" description="Helical" evidence="7">
    <location>
        <begin position="436"/>
        <end position="456"/>
    </location>
</feature>
<feature type="transmembrane region" description="Helical" evidence="7">
    <location>
        <begin position="781"/>
        <end position="806"/>
    </location>
</feature>
<feature type="transmembrane region" description="Helical" evidence="7">
    <location>
        <begin position="359"/>
        <end position="381"/>
    </location>
</feature>
<dbReference type="EMBL" id="BKAL01000006">
    <property type="protein sequence ID" value="GEP69240.1"/>
    <property type="molecule type" value="Genomic_DNA"/>
</dbReference>
<dbReference type="OrthoDB" id="9780560at2"/>
<accession>A0A512PDE9</accession>
<dbReference type="Pfam" id="PF02687">
    <property type="entry name" value="FtsX"/>
    <property type="match status" value="2"/>
</dbReference>
<protein>
    <submittedName>
        <fullName evidence="10">ABC transporter permease</fullName>
    </submittedName>
</protein>
<feature type="transmembrane region" description="Helical" evidence="7">
    <location>
        <begin position="818"/>
        <end position="838"/>
    </location>
</feature>
<dbReference type="PANTHER" id="PTHR30572:SF4">
    <property type="entry name" value="ABC TRANSPORTER PERMEASE YTRF"/>
    <property type="match status" value="1"/>
</dbReference>
<reference evidence="10 11" key="1">
    <citation type="submission" date="2019-07" db="EMBL/GenBank/DDBJ databases">
        <title>Whole genome shotgun sequence of Cellulomonas soli NBRC 109434.</title>
        <authorList>
            <person name="Hosoyama A."/>
            <person name="Uohara A."/>
            <person name="Ohji S."/>
            <person name="Ichikawa N."/>
        </authorList>
    </citation>
    <scope>NUCLEOTIDE SEQUENCE [LARGE SCALE GENOMIC DNA]</scope>
    <source>
        <strain evidence="10 11">NBRC 109434</strain>
    </source>
</reference>
<comment type="similarity">
    <text evidence="6">Belongs to the ABC-4 integral membrane protein family.</text>
</comment>
<comment type="caution">
    <text evidence="10">The sequence shown here is derived from an EMBL/GenBank/DDBJ whole genome shotgun (WGS) entry which is preliminary data.</text>
</comment>
<feature type="transmembrane region" description="Helical" evidence="7">
    <location>
        <begin position="727"/>
        <end position="753"/>
    </location>
</feature>
<evidence type="ECO:0000256" key="4">
    <source>
        <dbReference type="ARBA" id="ARBA00022989"/>
    </source>
</evidence>
<comment type="subcellular location">
    <subcellularLocation>
        <location evidence="1">Cell membrane</location>
        <topology evidence="1">Multi-pass membrane protein</topology>
    </subcellularLocation>
</comment>
<proteinExistence type="inferred from homology"/>
<feature type="transmembrane region" description="Helical" evidence="7">
    <location>
        <begin position="493"/>
        <end position="514"/>
    </location>
</feature>
<dbReference type="InterPro" id="IPR025857">
    <property type="entry name" value="MacB_PCD"/>
</dbReference>
<feature type="domain" description="MacB-like periplasmic core" evidence="9">
    <location>
        <begin position="17"/>
        <end position="235"/>
    </location>
</feature>
<name>A0A512PDE9_9CELL</name>
<evidence type="ECO:0000313" key="10">
    <source>
        <dbReference type="EMBL" id="GEP69240.1"/>
    </source>
</evidence>
<dbReference type="RefSeq" id="WP_146952987.1">
    <property type="nucleotide sequence ID" value="NZ_BAABBJ010000006.1"/>
</dbReference>
<feature type="transmembrane region" description="Helical" evidence="7">
    <location>
        <begin position="261"/>
        <end position="284"/>
    </location>
</feature>
<feature type="transmembrane region" description="Helical" evidence="7">
    <location>
        <begin position="410"/>
        <end position="429"/>
    </location>
</feature>
<dbReference type="Proteomes" id="UP000321798">
    <property type="component" value="Unassembled WGS sequence"/>
</dbReference>
<dbReference type="InterPro" id="IPR003838">
    <property type="entry name" value="ABC3_permease_C"/>
</dbReference>
<feature type="transmembrane region" description="Helical" evidence="7">
    <location>
        <begin position="12"/>
        <end position="36"/>
    </location>
</feature>